<proteinExistence type="predicted"/>
<evidence type="ECO:0000313" key="1">
    <source>
        <dbReference type="EMBL" id="KAF2474452.1"/>
    </source>
</evidence>
<reference evidence="1" key="1">
    <citation type="journal article" date="2020" name="Stud. Mycol.">
        <title>101 Dothideomycetes genomes: a test case for predicting lifestyles and emergence of pathogens.</title>
        <authorList>
            <person name="Haridas S."/>
            <person name="Albert R."/>
            <person name="Binder M."/>
            <person name="Bloem J."/>
            <person name="Labutti K."/>
            <person name="Salamov A."/>
            <person name="Andreopoulos B."/>
            <person name="Baker S."/>
            <person name="Barry K."/>
            <person name="Bills G."/>
            <person name="Bluhm B."/>
            <person name="Cannon C."/>
            <person name="Castanera R."/>
            <person name="Culley D."/>
            <person name="Daum C."/>
            <person name="Ezra D."/>
            <person name="Gonzalez J."/>
            <person name="Henrissat B."/>
            <person name="Kuo A."/>
            <person name="Liang C."/>
            <person name="Lipzen A."/>
            <person name="Lutzoni F."/>
            <person name="Magnuson J."/>
            <person name="Mondo S."/>
            <person name="Nolan M."/>
            <person name="Ohm R."/>
            <person name="Pangilinan J."/>
            <person name="Park H.-J."/>
            <person name="Ramirez L."/>
            <person name="Alfaro M."/>
            <person name="Sun H."/>
            <person name="Tritt A."/>
            <person name="Yoshinaga Y."/>
            <person name="Zwiers L.-H."/>
            <person name="Turgeon B."/>
            <person name="Goodwin S."/>
            <person name="Spatafora J."/>
            <person name="Crous P."/>
            <person name="Grigoriev I."/>
        </authorList>
    </citation>
    <scope>NUCLEOTIDE SEQUENCE</scope>
    <source>
        <strain evidence="1">ATCC 200398</strain>
    </source>
</reference>
<dbReference type="EMBL" id="MU003498">
    <property type="protein sequence ID" value="KAF2474452.1"/>
    <property type="molecule type" value="Genomic_DNA"/>
</dbReference>
<comment type="caution">
    <text evidence="1">The sequence shown here is derived from an EMBL/GenBank/DDBJ whole genome shotgun (WGS) entry which is preliminary data.</text>
</comment>
<protein>
    <submittedName>
        <fullName evidence="1">Uncharacterized protein</fullName>
    </submittedName>
</protein>
<name>A0ACB6R5V6_9PLEO</name>
<sequence>MEVSYGAPCHANRVFPPDRSTPSGRNSSDVSPSSARQNRASTTHARYHTIQWHTLHLTNSPIADLAVQSIRNSKPADHGTPPIFTTPNPPYPVAPFRGDRDSPTPDSGGSRPPIIDTHWIIASTNGKRLMYSLEPDELSSAGGNVGVTKCSIELADAAFGQSAVLGLGETLWLARSPIEGFLVSFGLQSGWWERMLVGDMQKPAAKVALKAARTSRNRSSEQLSECRSGFNSITTKVAVIVVNAKDATARQRPDLLGVPRSLHESNDI</sequence>
<accession>A0ACB6R5V6</accession>
<keyword evidence="2" id="KW-1185">Reference proteome</keyword>
<gene>
    <name evidence="1" type="ORF">BDR25DRAFT_352004</name>
</gene>
<dbReference type="Proteomes" id="UP000799755">
    <property type="component" value="Unassembled WGS sequence"/>
</dbReference>
<organism evidence="1 2">
    <name type="scientific">Lindgomyces ingoldianus</name>
    <dbReference type="NCBI Taxonomy" id="673940"/>
    <lineage>
        <taxon>Eukaryota</taxon>
        <taxon>Fungi</taxon>
        <taxon>Dikarya</taxon>
        <taxon>Ascomycota</taxon>
        <taxon>Pezizomycotina</taxon>
        <taxon>Dothideomycetes</taxon>
        <taxon>Pleosporomycetidae</taxon>
        <taxon>Pleosporales</taxon>
        <taxon>Lindgomycetaceae</taxon>
        <taxon>Lindgomyces</taxon>
    </lineage>
</organism>
<evidence type="ECO:0000313" key="2">
    <source>
        <dbReference type="Proteomes" id="UP000799755"/>
    </source>
</evidence>